<sequence length="299" mass="32468">MSISLDALTAFVYAADLGSFSAAARRLGKSQSTISEAIANLEIDLGSSLFDRTARQPSLTPAGQLLLPQARQIMSASQAMQQQAAQLSAGVETRLTLVLSDTFQSHTLENVASRLEARYPLLELECLVGEQEDVLDLILSGRAQLGLAGAMEGYPPDIAHRRQRDSSELALFAAHRHPLATQSAIDETQLSQHRQLRLNTYGDKTPPRCGQRQWYAPSYLMLLDMARLGVGWAELPCWLVKSFGGGELKQLDVAGWPKRMPVDLVWAARRPLGAAAGWLLEQLAGTGSVHSAPSPINTD</sequence>
<feature type="domain" description="HTH lysR-type" evidence="5">
    <location>
        <begin position="3"/>
        <end position="60"/>
    </location>
</feature>
<dbReference type="FunFam" id="1.10.10.10:FF:000001">
    <property type="entry name" value="LysR family transcriptional regulator"/>
    <property type="match status" value="1"/>
</dbReference>
<dbReference type="OrthoDB" id="196624at2"/>
<dbReference type="InterPro" id="IPR005119">
    <property type="entry name" value="LysR_subst-bd"/>
</dbReference>
<dbReference type="PRINTS" id="PR00039">
    <property type="entry name" value="HTHLYSR"/>
</dbReference>
<dbReference type="InterPro" id="IPR036390">
    <property type="entry name" value="WH_DNA-bd_sf"/>
</dbReference>
<dbReference type="Pfam" id="PF03466">
    <property type="entry name" value="LysR_substrate"/>
    <property type="match status" value="1"/>
</dbReference>
<dbReference type="Proteomes" id="UP000239469">
    <property type="component" value="Unassembled WGS sequence"/>
</dbReference>
<dbReference type="PANTHER" id="PTHR30126">
    <property type="entry name" value="HTH-TYPE TRANSCRIPTIONAL REGULATOR"/>
    <property type="match status" value="1"/>
</dbReference>
<accession>A0A1S1XC49</accession>
<evidence type="ECO:0000256" key="4">
    <source>
        <dbReference type="ARBA" id="ARBA00023163"/>
    </source>
</evidence>
<evidence type="ECO:0000313" key="6">
    <source>
        <dbReference type="EMBL" id="PRP70568.1"/>
    </source>
</evidence>
<dbReference type="Gene3D" id="3.40.190.290">
    <property type="match status" value="1"/>
</dbReference>
<proteinExistence type="inferred from homology"/>
<dbReference type="InterPro" id="IPR036388">
    <property type="entry name" value="WH-like_DNA-bd_sf"/>
</dbReference>
<dbReference type="SUPFAM" id="SSF46785">
    <property type="entry name" value="Winged helix' DNA-binding domain"/>
    <property type="match status" value="1"/>
</dbReference>
<evidence type="ECO:0000313" key="7">
    <source>
        <dbReference type="Proteomes" id="UP000239469"/>
    </source>
</evidence>
<dbReference type="PANTHER" id="PTHR30126:SF91">
    <property type="entry name" value="LYSR FAMILY TRANSCRIPTIONAL REGULATOR"/>
    <property type="match status" value="1"/>
</dbReference>
<name>A0A1S1XC49_9NEIS</name>
<keyword evidence="2" id="KW-0805">Transcription regulation</keyword>
<dbReference type="Pfam" id="PF00126">
    <property type="entry name" value="HTH_1"/>
    <property type="match status" value="1"/>
</dbReference>
<dbReference type="RefSeq" id="WP_071108884.1">
    <property type="nucleotide sequence ID" value="NZ_CAWMOE010000006.1"/>
</dbReference>
<comment type="similarity">
    <text evidence="1">Belongs to the LysR transcriptional regulatory family.</text>
</comment>
<dbReference type="InterPro" id="IPR000847">
    <property type="entry name" value="LysR_HTH_N"/>
</dbReference>
<protein>
    <submittedName>
        <fullName evidence="6">LysR family transcriptional regulator</fullName>
    </submittedName>
</protein>
<comment type="caution">
    <text evidence="6">The sequence shown here is derived from an EMBL/GenBank/DDBJ whole genome shotgun (WGS) entry which is preliminary data.</text>
</comment>
<gene>
    <name evidence="6" type="ORF">BUE93_09740</name>
</gene>
<dbReference type="GO" id="GO:0003700">
    <property type="term" value="F:DNA-binding transcription factor activity"/>
    <property type="evidence" value="ECO:0007669"/>
    <property type="project" value="InterPro"/>
</dbReference>
<organism evidence="6 7">
    <name type="scientific">Chromobacterium amazonense</name>
    <dbReference type="NCBI Taxonomy" id="1382803"/>
    <lineage>
        <taxon>Bacteria</taxon>
        <taxon>Pseudomonadati</taxon>
        <taxon>Pseudomonadota</taxon>
        <taxon>Betaproteobacteria</taxon>
        <taxon>Neisseriales</taxon>
        <taxon>Chromobacteriaceae</taxon>
        <taxon>Chromobacterium</taxon>
    </lineage>
</organism>
<dbReference type="PROSITE" id="PS50931">
    <property type="entry name" value="HTH_LYSR"/>
    <property type="match status" value="1"/>
</dbReference>
<dbReference type="Gene3D" id="1.10.10.10">
    <property type="entry name" value="Winged helix-like DNA-binding domain superfamily/Winged helix DNA-binding domain"/>
    <property type="match status" value="1"/>
</dbReference>
<dbReference type="SUPFAM" id="SSF53850">
    <property type="entry name" value="Periplasmic binding protein-like II"/>
    <property type="match status" value="1"/>
</dbReference>
<keyword evidence="3" id="KW-0238">DNA-binding</keyword>
<reference evidence="6 7" key="1">
    <citation type="submission" date="2017-01" db="EMBL/GenBank/DDBJ databases">
        <title>New insights into the genetic diversity of Chromobacterium isolated from tropical freshwater lake.</title>
        <authorList>
            <person name="Santos A.B."/>
            <person name="Nascimento A.M."/>
            <person name="Da Silva P.C."/>
        </authorList>
    </citation>
    <scope>NUCLEOTIDE SEQUENCE [LARGE SCALE GENOMIC DNA]</scope>
    <source>
        <strain evidence="6 7">56AF</strain>
    </source>
</reference>
<evidence type="ECO:0000256" key="1">
    <source>
        <dbReference type="ARBA" id="ARBA00009437"/>
    </source>
</evidence>
<dbReference type="AlphaFoldDB" id="A0A1S1XC49"/>
<keyword evidence="4" id="KW-0804">Transcription</keyword>
<dbReference type="CDD" id="cd05466">
    <property type="entry name" value="PBP2_LTTR_substrate"/>
    <property type="match status" value="1"/>
</dbReference>
<dbReference type="GO" id="GO:0000976">
    <property type="term" value="F:transcription cis-regulatory region binding"/>
    <property type="evidence" value="ECO:0007669"/>
    <property type="project" value="TreeGrafter"/>
</dbReference>
<evidence type="ECO:0000256" key="2">
    <source>
        <dbReference type="ARBA" id="ARBA00023015"/>
    </source>
</evidence>
<evidence type="ECO:0000259" key="5">
    <source>
        <dbReference type="PROSITE" id="PS50931"/>
    </source>
</evidence>
<dbReference type="EMBL" id="MTBD01000025">
    <property type="protein sequence ID" value="PRP70568.1"/>
    <property type="molecule type" value="Genomic_DNA"/>
</dbReference>
<evidence type="ECO:0000256" key="3">
    <source>
        <dbReference type="ARBA" id="ARBA00023125"/>
    </source>
</evidence>